<dbReference type="Gene3D" id="3.40.190.290">
    <property type="match status" value="1"/>
</dbReference>
<dbReference type="InterPro" id="IPR000847">
    <property type="entry name" value="LysR_HTH_N"/>
</dbReference>
<dbReference type="InterPro" id="IPR036390">
    <property type="entry name" value="WH_DNA-bd_sf"/>
</dbReference>
<protein>
    <submittedName>
        <fullName evidence="6">HTH-type transcriptional activator CmpR</fullName>
    </submittedName>
</protein>
<dbReference type="PRINTS" id="PR00039">
    <property type="entry name" value="HTHLYSR"/>
</dbReference>
<dbReference type="PANTHER" id="PTHR30537:SF3">
    <property type="entry name" value="TRANSCRIPTIONAL REGULATORY PROTEIN"/>
    <property type="match status" value="1"/>
</dbReference>
<reference evidence="7" key="1">
    <citation type="submission" date="2017-05" db="EMBL/GenBank/DDBJ databases">
        <authorList>
            <person name="Rodrigo-Torres L."/>
            <person name="Arahal R. D."/>
            <person name="Lucena T."/>
        </authorList>
    </citation>
    <scope>NUCLEOTIDE SEQUENCE [LARGE SCALE GENOMIC DNA]</scope>
    <source>
        <strain evidence="7">CECT 8868</strain>
    </source>
</reference>
<dbReference type="Pfam" id="PF00126">
    <property type="entry name" value="HTH_1"/>
    <property type="match status" value="1"/>
</dbReference>
<keyword evidence="3" id="KW-0238">DNA-binding</keyword>
<evidence type="ECO:0000256" key="2">
    <source>
        <dbReference type="ARBA" id="ARBA00023015"/>
    </source>
</evidence>
<accession>A0A238KKV6</accession>
<dbReference type="RefSeq" id="WP_245848288.1">
    <property type="nucleotide sequence ID" value="NZ_FXYD01000005.1"/>
</dbReference>
<dbReference type="AlphaFoldDB" id="A0A238KKV6"/>
<keyword evidence="2" id="KW-0805">Transcription regulation</keyword>
<dbReference type="Pfam" id="PF03466">
    <property type="entry name" value="LysR_substrate"/>
    <property type="match status" value="1"/>
</dbReference>
<evidence type="ECO:0000256" key="1">
    <source>
        <dbReference type="ARBA" id="ARBA00009437"/>
    </source>
</evidence>
<dbReference type="PANTHER" id="PTHR30537">
    <property type="entry name" value="HTH-TYPE TRANSCRIPTIONAL REGULATOR"/>
    <property type="match status" value="1"/>
</dbReference>
<dbReference type="Proteomes" id="UP000203464">
    <property type="component" value="Unassembled WGS sequence"/>
</dbReference>
<dbReference type="GO" id="GO:0006351">
    <property type="term" value="P:DNA-templated transcription"/>
    <property type="evidence" value="ECO:0007669"/>
    <property type="project" value="TreeGrafter"/>
</dbReference>
<dbReference type="PROSITE" id="PS50931">
    <property type="entry name" value="HTH_LYSR"/>
    <property type="match status" value="1"/>
</dbReference>
<dbReference type="GO" id="GO:0043565">
    <property type="term" value="F:sequence-specific DNA binding"/>
    <property type="evidence" value="ECO:0007669"/>
    <property type="project" value="TreeGrafter"/>
</dbReference>
<evidence type="ECO:0000256" key="4">
    <source>
        <dbReference type="ARBA" id="ARBA00023163"/>
    </source>
</evidence>
<dbReference type="InterPro" id="IPR058163">
    <property type="entry name" value="LysR-type_TF_proteobact-type"/>
</dbReference>
<dbReference type="SUPFAM" id="SSF46785">
    <property type="entry name" value="Winged helix' DNA-binding domain"/>
    <property type="match status" value="1"/>
</dbReference>
<keyword evidence="7" id="KW-1185">Reference proteome</keyword>
<organism evidence="6 7">
    <name type="scientific">Octadecabacter ascidiaceicola</name>
    <dbReference type="NCBI Taxonomy" id="1655543"/>
    <lineage>
        <taxon>Bacteria</taxon>
        <taxon>Pseudomonadati</taxon>
        <taxon>Pseudomonadota</taxon>
        <taxon>Alphaproteobacteria</taxon>
        <taxon>Rhodobacterales</taxon>
        <taxon>Roseobacteraceae</taxon>
        <taxon>Octadecabacter</taxon>
    </lineage>
</organism>
<dbReference type="Gene3D" id="1.10.10.10">
    <property type="entry name" value="Winged helix-like DNA-binding domain superfamily/Winged helix DNA-binding domain"/>
    <property type="match status" value="1"/>
</dbReference>
<comment type="similarity">
    <text evidence="1">Belongs to the LysR transcriptional regulatory family.</text>
</comment>
<gene>
    <name evidence="6" type="primary">cmpR</name>
    <name evidence="6" type="ORF">OCA8868_02909</name>
</gene>
<feature type="domain" description="HTH lysR-type" evidence="5">
    <location>
        <begin position="8"/>
        <end position="65"/>
    </location>
</feature>
<dbReference type="SUPFAM" id="SSF53850">
    <property type="entry name" value="Periplasmic binding protein-like II"/>
    <property type="match status" value="1"/>
</dbReference>
<dbReference type="FunFam" id="1.10.10.10:FF:000001">
    <property type="entry name" value="LysR family transcriptional regulator"/>
    <property type="match status" value="1"/>
</dbReference>
<dbReference type="InterPro" id="IPR005119">
    <property type="entry name" value="LysR_subst-bd"/>
</dbReference>
<dbReference type="GO" id="GO:0003700">
    <property type="term" value="F:DNA-binding transcription factor activity"/>
    <property type="evidence" value="ECO:0007669"/>
    <property type="project" value="InterPro"/>
</dbReference>
<keyword evidence="4" id="KW-0804">Transcription</keyword>
<sequence>MDIDPDRLDWAHLRSFLATAETASLSGAARKLGLTQPTLSRQIAALEQNLSVLLFERVGRGLELTDAGRELLAHVREMGNAAQKVALTAAAQRSDISGEVRITASDIYASHFLPKIVSEVRNRAPGLSIEIVATNDISDLMRREADIAIRNVRPEQPDLVARLVRHGRGRFYAATNYLNKRGRPKSLTDLAQHDWVAFGDPDRNVEYMNGLGIPLTREAYKTRSESGIVAWEMARTGLGVCAMDEIIGDQTDGMERVLEDLKIDFPIWLVTHREVHTSPRIRLVFDILAEAIAAN</sequence>
<evidence type="ECO:0000313" key="7">
    <source>
        <dbReference type="Proteomes" id="UP000203464"/>
    </source>
</evidence>
<evidence type="ECO:0000256" key="3">
    <source>
        <dbReference type="ARBA" id="ARBA00023125"/>
    </source>
</evidence>
<evidence type="ECO:0000259" key="5">
    <source>
        <dbReference type="PROSITE" id="PS50931"/>
    </source>
</evidence>
<proteinExistence type="inferred from homology"/>
<dbReference type="EMBL" id="FXYD01000005">
    <property type="protein sequence ID" value="SMX43247.1"/>
    <property type="molecule type" value="Genomic_DNA"/>
</dbReference>
<dbReference type="InterPro" id="IPR036388">
    <property type="entry name" value="WH-like_DNA-bd_sf"/>
</dbReference>
<name>A0A238KKV6_9RHOB</name>
<evidence type="ECO:0000313" key="6">
    <source>
        <dbReference type="EMBL" id="SMX43247.1"/>
    </source>
</evidence>